<dbReference type="PANTHER" id="PTHR23195">
    <property type="entry name" value="YEATS DOMAIN"/>
    <property type="match status" value="1"/>
</dbReference>
<evidence type="ECO:0000313" key="7">
    <source>
        <dbReference type="RefSeq" id="XP_025418013.1"/>
    </source>
</evidence>
<proteinExistence type="predicted"/>
<dbReference type="Gene3D" id="2.60.40.1970">
    <property type="entry name" value="YEATS domain"/>
    <property type="match status" value="1"/>
</dbReference>
<organism evidence="4">
    <name type="scientific">Sipha flava</name>
    <name type="common">yellow sugarcane aphid</name>
    <dbReference type="NCBI Taxonomy" id="143950"/>
    <lineage>
        <taxon>Eukaryota</taxon>
        <taxon>Metazoa</taxon>
        <taxon>Ecdysozoa</taxon>
        <taxon>Arthropoda</taxon>
        <taxon>Hexapoda</taxon>
        <taxon>Insecta</taxon>
        <taxon>Pterygota</taxon>
        <taxon>Neoptera</taxon>
        <taxon>Paraneoptera</taxon>
        <taxon>Hemiptera</taxon>
        <taxon>Sternorrhyncha</taxon>
        <taxon>Aphidomorpha</taxon>
        <taxon>Aphidoidea</taxon>
        <taxon>Aphididae</taxon>
        <taxon>Sipha</taxon>
    </lineage>
</organism>
<dbReference type="AlphaFoldDB" id="A0A2S2QZM2"/>
<keyword evidence="1 2" id="KW-0539">Nucleus</keyword>
<evidence type="ECO:0000313" key="4">
    <source>
        <dbReference type="EMBL" id="MBY83124.1"/>
    </source>
</evidence>
<sequence length="264" mass="30516">MESIEKVLKTLSADQMAQVIANVQKDLESEIINKKQTLEQIDQNIYSCIANLKKLRRSIIISHYAKMKNNVEGQKNVQRDAILKNLDCEDEAKDLSIFMTNLKNVSVQIKNEPLSNIEQISKPILHNALPYLNFVPGTGLTDLTYVIGNTVKINDSDNEMKYKWTVYVRNAEEGIDNLIYIDKVTYFLHESYEPNHIIDVVQKPFSLTRHGWGEFVVRLRLYFKGNMNVQTDVYHKLCLDKDITVGIPMVAREQTVKYKLLLHK</sequence>
<dbReference type="InterPro" id="IPR038704">
    <property type="entry name" value="YEAST_sf"/>
</dbReference>
<keyword evidence="5" id="KW-1185">Reference proteome</keyword>
<dbReference type="InterPro" id="IPR005033">
    <property type="entry name" value="YEATS"/>
</dbReference>
<dbReference type="CDD" id="cd16907">
    <property type="entry name" value="YEATS_YEATS2_like"/>
    <property type="match status" value="1"/>
</dbReference>
<dbReference type="GO" id="GO:0006355">
    <property type="term" value="P:regulation of DNA-templated transcription"/>
    <property type="evidence" value="ECO:0007669"/>
    <property type="project" value="InterPro"/>
</dbReference>
<comment type="subcellular location">
    <subcellularLocation>
        <location evidence="2">Nucleus</location>
    </subcellularLocation>
</comment>
<feature type="domain" description="YEATS" evidence="3">
    <location>
        <begin position="135"/>
        <end position="264"/>
    </location>
</feature>
<evidence type="ECO:0000256" key="1">
    <source>
        <dbReference type="ARBA" id="ARBA00023242"/>
    </source>
</evidence>
<dbReference type="RefSeq" id="XP_025418012.1">
    <property type="nucleotide sequence ID" value="XM_025562227.1"/>
</dbReference>
<dbReference type="OrthoDB" id="1741717at2759"/>
<dbReference type="GO" id="GO:0005634">
    <property type="term" value="C:nucleus"/>
    <property type="evidence" value="ECO:0007669"/>
    <property type="project" value="UniProtKB-SubCell"/>
</dbReference>
<gene>
    <name evidence="4" type="primary">Yeats2</name>
    <name evidence="6 7" type="synonym">LOC112688839</name>
    <name evidence="4" type="ORF">g.103252</name>
</gene>
<dbReference type="EMBL" id="GGMS01013921">
    <property type="protein sequence ID" value="MBY83124.1"/>
    <property type="molecule type" value="Transcribed_RNA"/>
</dbReference>
<evidence type="ECO:0000313" key="6">
    <source>
        <dbReference type="RefSeq" id="XP_025418012.1"/>
    </source>
</evidence>
<reference evidence="6 7" key="2">
    <citation type="submission" date="2025-04" db="UniProtKB">
        <authorList>
            <consortium name="RefSeq"/>
        </authorList>
    </citation>
    <scope>IDENTIFICATION</scope>
    <source>
        <tissue evidence="6 7">Whole body</tissue>
    </source>
</reference>
<evidence type="ECO:0000256" key="2">
    <source>
        <dbReference type="PROSITE-ProRule" id="PRU00376"/>
    </source>
</evidence>
<dbReference type="PROSITE" id="PS51037">
    <property type="entry name" value="YEATS"/>
    <property type="match status" value="1"/>
</dbReference>
<reference evidence="4" key="1">
    <citation type="submission" date="2018-04" db="EMBL/GenBank/DDBJ databases">
        <title>Transcriptome assembly of Sipha flava.</title>
        <authorList>
            <person name="Scully E.D."/>
            <person name="Geib S.M."/>
            <person name="Palmer N.A."/>
            <person name="Koch K."/>
            <person name="Bradshaw J."/>
            <person name="Heng-Moss T."/>
            <person name="Sarath G."/>
        </authorList>
    </citation>
    <scope>NUCLEOTIDE SEQUENCE</scope>
</reference>
<protein>
    <submittedName>
        <fullName evidence="4 6 7">YEATS domain-containing protein 2</fullName>
    </submittedName>
</protein>
<accession>A0A2S2QZM2</accession>
<dbReference type="Pfam" id="PF03366">
    <property type="entry name" value="YEATS"/>
    <property type="match status" value="1"/>
</dbReference>
<evidence type="ECO:0000259" key="3">
    <source>
        <dbReference type="PROSITE" id="PS51037"/>
    </source>
</evidence>
<name>A0A2S2QZM2_9HEMI</name>
<dbReference type="Proteomes" id="UP000694846">
    <property type="component" value="Unplaced"/>
</dbReference>
<dbReference type="InterPro" id="IPR055129">
    <property type="entry name" value="YEATS_dom"/>
</dbReference>
<evidence type="ECO:0000313" key="5">
    <source>
        <dbReference type="Proteomes" id="UP000694846"/>
    </source>
</evidence>
<dbReference type="RefSeq" id="XP_025418013.1">
    <property type="nucleotide sequence ID" value="XM_025562228.1"/>
</dbReference>